<dbReference type="GO" id="GO:0008967">
    <property type="term" value="F:phosphoglycolate phosphatase activity"/>
    <property type="evidence" value="ECO:0007669"/>
    <property type="project" value="UniProtKB-EC"/>
</dbReference>
<comment type="pathway">
    <text evidence="3 10">Organic acid metabolism; glycolate biosynthesis; glycolate from 2-phosphoglycolate: step 1/1.</text>
</comment>
<protein>
    <recommendedName>
        <fullName evidence="5 10">Phosphoglycolate phosphatase</fullName>
        <shortName evidence="10">PGP</shortName>
        <shortName evidence="10">PGPase</shortName>
        <ecNumber evidence="5 10">3.1.3.18</ecNumber>
    </recommendedName>
</protein>
<evidence type="ECO:0000256" key="7">
    <source>
        <dbReference type="ARBA" id="ARBA00022801"/>
    </source>
</evidence>
<feature type="binding site" evidence="10">
    <location>
        <position position="175"/>
    </location>
    <ligand>
        <name>Mg(2+)</name>
        <dbReference type="ChEBI" id="CHEBI:18420"/>
    </ligand>
</feature>
<dbReference type="Pfam" id="PF00702">
    <property type="entry name" value="Hydrolase"/>
    <property type="match status" value="1"/>
</dbReference>
<proteinExistence type="inferred from homology"/>
<dbReference type="RefSeq" id="WP_367967231.1">
    <property type="nucleotide sequence ID" value="NZ_JBAKFJ010000001.1"/>
</dbReference>
<evidence type="ECO:0000313" key="12">
    <source>
        <dbReference type="Proteomes" id="UP001556653"/>
    </source>
</evidence>
<reference evidence="11 12" key="1">
    <citation type="submission" date="2024-02" db="EMBL/GenBank/DDBJ databases">
        <title>New especies of Spiribacter isolated from saline water.</title>
        <authorList>
            <person name="Leon M.J."/>
            <person name="De La Haba R."/>
            <person name="Sanchez-Porro C."/>
            <person name="Ventosa A."/>
        </authorList>
    </citation>
    <scope>NUCLEOTIDE SEQUENCE [LARGE SCALE GENOMIC DNA]</scope>
    <source>
        <strain evidence="12">ag22IC4-227</strain>
    </source>
</reference>
<feature type="active site" description="Nucleophile" evidence="10">
    <location>
        <position position="12"/>
    </location>
</feature>
<keyword evidence="9 10" id="KW-0119">Carbohydrate metabolism</keyword>
<gene>
    <name evidence="11" type="ORF">V6X64_07190</name>
</gene>
<dbReference type="Gene3D" id="3.40.50.1000">
    <property type="entry name" value="HAD superfamily/HAD-like"/>
    <property type="match status" value="1"/>
</dbReference>
<evidence type="ECO:0000256" key="6">
    <source>
        <dbReference type="ARBA" id="ARBA00022723"/>
    </source>
</evidence>
<dbReference type="PRINTS" id="PR00413">
    <property type="entry name" value="HADHALOGNASE"/>
</dbReference>
<sequence>MTLFFPDAVLFDLDGTLVDSAPDLATAVNRTLADLDRPAIDEDRVRDWIGNGARRLVARALAGRRGITAEPPQTEVALARFFVHYRDCLCERSILYAGVADGLARLAALDLPLAVVTNKPGAFTQPLLEALGIAGRFATLVSGDTLAVKKPDPAPLVHAAEALRVDVRLCLYVGDSAADRDAAHAAGALLVRVPYGYPGDDAIFAAHPAALTLTVPALAERLAALSRPNRMAP</sequence>
<dbReference type="NCBIfam" id="TIGR01449">
    <property type="entry name" value="PGP_bact"/>
    <property type="match status" value="1"/>
</dbReference>
<dbReference type="SFLD" id="SFLDG01135">
    <property type="entry name" value="C1.5.6:_HAD__Beta-PGM__Phospha"/>
    <property type="match status" value="1"/>
</dbReference>
<evidence type="ECO:0000256" key="4">
    <source>
        <dbReference type="ARBA" id="ARBA00006171"/>
    </source>
</evidence>
<evidence type="ECO:0000256" key="5">
    <source>
        <dbReference type="ARBA" id="ARBA00013078"/>
    </source>
</evidence>
<keyword evidence="7 10" id="KW-0378">Hydrolase</keyword>
<dbReference type="InterPro" id="IPR036412">
    <property type="entry name" value="HAD-like_sf"/>
</dbReference>
<evidence type="ECO:0000256" key="8">
    <source>
        <dbReference type="ARBA" id="ARBA00022842"/>
    </source>
</evidence>
<dbReference type="NCBIfam" id="NF009695">
    <property type="entry name" value="PRK13222.1-2"/>
    <property type="match status" value="1"/>
</dbReference>
<keyword evidence="6 10" id="KW-0479">Metal-binding</keyword>
<comment type="similarity">
    <text evidence="4 10">Belongs to the HAD-like hydrolase superfamily. CbbY/CbbZ/Gph/YieH family.</text>
</comment>
<dbReference type="EMBL" id="JBAKFJ010000001">
    <property type="protein sequence ID" value="MEX0386769.1"/>
    <property type="molecule type" value="Genomic_DNA"/>
</dbReference>
<comment type="catalytic activity">
    <reaction evidence="1 10">
        <text>2-phosphoglycolate + H2O = glycolate + phosphate</text>
        <dbReference type="Rhea" id="RHEA:14369"/>
        <dbReference type="ChEBI" id="CHEBI:15377"/>
        <dbReference type="ChEBI" id="CHEBI:29805"/>
        <dbReference type="ChEBI" id="CHEBI:43474"/>
        <dbReference type="ChEBI" id="CHEBI:58033"/>
        <dbReference type="EC" id="3.1.3.18"/>
    </reaction>
</comment>
<dbReference type="InterPro" id="IPR037512">
    <property type="entry name" value="PGPase_prok"/>
</dbReference>
<dbReference type="InterPro" id="IPR050155">
    <property type="entry name" value="HAD-like_hydrolase_sf"/>
</dbReference>
<dbReference type="Proteomes" id="UP001556653">
    <property type="component" value="Unassembled WGS sequence"/>
</dbReference>
<dbReference type="NCBIfam" id="TIGR01549">
    <property type="entry name" value="HAD-SF-IA-v1"/>
    <property type="match status" value="1"/>
</dbReference>
<organism evidence="11 12">
    <name type="scientific">Spiribacter onubensis</name>
    <dbReference type="NCBI Taxonomy" id="3122420"/>
    <lineage>
        <taxon>Bacteria</taxon>
        <taxon>Pseudomonadati</taxon>
        <taxon>Pseudomonadota</taxon>
        <taxon>Gammaproteobacteria</taxon>
        <taxon>Chromatiales</taxon>
        <taxon>Ectothiorhodospiraceae</taxon>
        <taxon>Spiribacter</taxon>
    </lineage>
</organism>
<evidence type="ECO:0000256" key="1">
    <source>
        <dbReference type="ARBA" id="ARBA00000830"/>
    </source>
</evidence>
<evidence type="ECO:0000256" key="2">
    <source>
        <dbReference type="ARBA" id="ARBA00001946"/>
    </source>
</evidence>
<dbReference type="SFLD" id="SFLDG01129">
    <property type="entry name" value="C1.5:_HAD__Beta-PGM__Phosphata"/>
    <property type="match status" value="1"/>
</dbReference>
<dbReference type="PANTHER" id="PTHR43434:SF1">
    <property type="entry name" value="PHOSPHOGLYCOLATE PHOSPHATASE"/>
    <property type="match status" value="1"/>
</dbReference>
<dbReference type="Gene3D" id="1.10.150.240">
    <property type="entry name" value="Putative phosphatase, domain 2"/>
    <property type="match status" value="1"/>
</dbReference>
<comment type="caution">
    <text evidence="11">The sequence shown here is derived from an EMBL/GenBank/DDBJ whole genome shotgun (WGS) entry which is preliminary data.</text>
</comment>
<name>A0ABV3SAM0_9GAMM</name>
<evidence type="ECO:0000256" key="9">
    <source>
        <dbReference type="ARBA" id="ARBA00023277"/>
    </source>
</evidence>
<evidence type="ECO:0000256" key="3">
    <source>
        <dbReference type="ARBA" id="ARBA00004818"/>
    </source>
</evidence>
<evidence type="ECO:0000256" key="10">
    <source>
        <dbReference type="HAMAP-Rule" id="MF_00495"/>
    </source>
</evidence>
<comment type="cofactor">
    <cofactor evidence="2 10">
        <name>Mg(2+)</name>
        <dbReference type="ChEBI" id="CHEBI:18420"/>
    </cofactor>
</comment>
<accession>A0ABV3SAM0</accession>
<keyword evidence="8 10" id="KW-0460">Magnesium</keyword>
<evidence type="ECO:0000313" key="11">
    <source>
        <dbReference type="EMBL" id="MEX0386769.1"/>
    </source>
</evidence>
<dbReference type="HAMAP" id="MF_00495">
    <property type="entry name" value="GPH_hydrolase_bact"/>
    <property type="match status" value="1"/>
</dbReference>
<dbReference type="InterPro" id="IPR023214">
    <property type="entry name" value="HAD_sf"/>
</dbReference>
<comment type="function">
    <text evidence="10">Specifically catalyzes the dephosphorylation of 2-phosphoglycolate. Is involved in the dissimilation of the intracellular 2-phosphoglycolate formed during the DNA repair of 3'-phosphoglycolate ends, a major class of DNA lesions induced by oxidative stress.</text>
</comment>
<dbReference type="PANTHER" id="PTHR43434">
    <property type="entry name" value="PHOSPHOGLYCOLATE PHOSPHATASE"/>
    <property type="match status" value="1"/>
</dbReference>
<dbReference type="SUPFAM" id="SSF56784">
    <property type="entry name" value="HAD-like"/>
    <property type="match status" value="1"/>
</dbReference>
<feature type="binding site" evidence="10">
    <location>
        <position position="12"/>
    </location>
    <ligand>
        <name>Mg(2+)</name>
        <dbReference type="ChEBI" id="CHEBI:18420"/>
    </ligand>
</feature>
<keyword evidence="12" id="KW-1185">Reference proteome</keyword>
<feature type="binding site" evidence="10">
    <location>
        <position position="14"/>
    </location>
    <ligand>
        <name>Mg(2+)</name>
        <dbReference type="ChEBI" id="CHEBI:18420"/>
    </ligand>
</feature>
<dbReference type="InterPro" id="IPR023198">
    <property type="entry name" value="PGP-like_dom2"/>
</dbReference>
<dbReference type="EC" id="3.1.3.18" evidence="5 10"/>
<dbReference type="InterPro" id="IPR006439">
    <property type="entry name" value="HAD-SF_hydro_IA"/>
</dbReference>
<dbReference type="SFLD" id="SFLDS00003">
    <property type="entry name" value="Haloacid_Dehalogenase"/>
    <property type="match status" value="1"/>
</dbReference>